<evidence type="ECO:0000256" key="3">
    <source>
        <dbReference type="ARBA" id="ARBA00022692"/>
    </source>
</evidence>
<evidence type="ECO:0000256" key="9">
    <source>
        <dbReference type="SAM" id="Phobius"/>
    </source>
</evidence>
<name>A0A1I0X8X8_9CLOT</name>
<dbReference type="GO" id="GO:0009678">
    <property type="term" value="F:diphosphate hydrolysis-driven proton transmembrane transporter activity"/>
    <property type="evidence" value="ECO:0007669"/>
    <property type="project" value="InterPro"/>
</dbReference>
<feature type="transmembrane region" description="Helical" evidence="9">
    <location>
        <begin position="636"/>
        <end position="659"/>
    </location>
</feature>
<evidence type="ECO:0000313" key="10">
    <source>
        <dbReference type="EMBL" id="SFA96886.1"/>
    </source>
</evidence>
<dbReference type="GO" id="GO:0012505">
    <property type="term" value="C:endomembrane system"/>
    <property type="evidence" value="ECO:0007669"/>
    <property type="project" value="UniProtKB-SubCell"/>
</dbReference>
<dbReference type="InterPro" id="IPR004131">
    <property type="entry name" value="PPase-energised_H-pump"/>
</dbReference>
<dbReference type="RefSeq" id="WP_090039840.1">
    <property type="nucleotide sequence ID" value="NZ_FOKI01000007.1"/>
</dbReference>
<keyword evidence="4" id="KW-0460">Magnesium</keyword>
<feature type="transmembrane region" description="Helical" evidence="9">
    <location>
        <begin position="55"/>
        <end position="75"/>
    </location>
</feature>
<feature type="transmembrane region" description="Helical" evidence="9">
    <location>
        <begin position="480"/>
        <end position="500"/>
    </location>
</feature>
<dbReference type="STRING" id="84698.SAMN04488528_1007128"/>
<keyword evidence="5" id="KW-1278">Translocase</keyword>
<reference evidence="10 11" key="1">
    <citation type="submission" date="2016-10" db="EMBL/GenBank/DDBJ databases">
        <authorList>
            <person name="de Groot N.N."/>
        </authorList>
    </citation>
    <scope>NUCLEOTIDE SEQUENCE [LARGE SCALE GENOMIC DNA]</scope>
    <source>
        <strain evidence="10 11">DSM 12271</strain>
    </source>
</reference>
<protein>
    <submittedName>
        <fullName evidence="10">K(+)-stimulated pyrophosphate-energized sodium pump</fullName>
    </submittedName>
</protein>
<gene>
    <name evidence="10" type="ORF">SAMN04488528_1007128</name>
</gene>
<sequence>MNAVVLYVAMSGIIALIFTFFLVKEIHNEEDVTPEILQASDLIKHGSKLFLKKEYIYLLLVGVIIAVAVSLLTGIKIGISFLVGALFSMVIVYISVCIATFTNVKVAQGTKKGIKYASKIASSGGIIIGMGVVALGVLGIATIYMVFSGNVKNLAGFGLGASYISLFSRICGGIYSKSCNISSNLSLKADINIKKSLILIDNIGDNIGEIGGVSADLFESYVGAIIATITLGSSVAADLVEQAIVYPMIIVSIGIIATLVGGIFNRNIKLEKTHNNLNTGVYIAQAIVIVSSAILSKILFGDFNGFIASTSGVLAGLIISKSAEFYTSSKYKPVKNISRECELSTSNTIISGIFTGMRSTVIPIVVIILSIITSYYIMGGGDNNASGLYGISLSVIGIICTIGLTISLNGYSTIYNNASGILSITNNEITIADKLDNMENTTLSKGKIVAICSATLTSLVLFICFSQLVSLEGVNILNPITLTGVLAGATMPFLFSSLMLKSILKSANKIVNKVKETDNKIAMNYELDYKIYVNDTTSFALKETVKPAILAISSPIFIGFILGVEALGGFICGGIVTGVLLAVFMANTGCSFNDMKKHINYEKNGEDAYNSAIEAGIVGKALKDGVAPTLNTLIKLMAIMSLVIGPLIVEYGGLILGLFN</sequence>
<dbReference type="PIRSF" id="PIRSF001265">
    <property type="entry name" value="H+-PPase"/>
    <property type="match status" value="1"/>
</dbReference>
<keyword evidence="11" id="KW-1185">Reference proteome</keyword>
<evidence type="ECO:0000313" key="11">
    <source>
        <dbReference type="Proteomes" id="UP000198619"/>
    </source>
</evidence>
<dbReference type="GO" id="GO:0016020">
    <property type="term" value="C:membrane"/>
    <property type="evidence" value="ECO:0007669"/>
    <property type="project" value="InterPro"/>
</dbReference>
<accession>A0A1I0X8X8</accession>
<keyword evidence="2" id="KW-0813">Transport</keyword>
<dbReference type="NCBIfam" id="NF001960">
    <property type="entry name" value="PRK00733.3-5"/>
    <property type="match status" value="1"/>
</dbReference>
<organism evidence="10 11">
    <name type="scientific">Clostridium frigidicarnis</name>
    <dbReference type="NCBI Taxonomy" id="84698"/>
    <lineage>
        <taxon>Bacteria</taxon>
        <taxon>Bacillati</taxon>
        <taxon>Bacillota</taxon>
        <taxon>Clostridia</taxon>
        <taxon>Eubacteriales</taxon>
        <taxon>Clostridiaceae</taxon>
        <taxon>Clostridium</taxon>
    </lineage>
</organism>
<proteinExistence type="predicted"/>
<evidence type="ECO:0000256" key="8">
    <source>
        <dbReference type="ARBA" id="ARBA00023136"/>
    </source>
</evidence>
<feature type="transmembrane region" description="Helical" evidence="9">
    <location>
        <begin position="125"/>
        <end position="147"/>
    </location>
</feature>
<keyword evidence="8 9" id="KW-0472">Membrane</keyword>
<dbReference type="OrthoDB" id="9808652at2"/>
<feature type="transmembrane region" description="Helical" evidence="9">
    <location>
        <begin position="348"/>
        <end position="377"/>
    </location>
</feature>
<evidence type="ECO:0000256" key="5">
    <source>
        <dbReference type="ARBA" id="ARBA00022967"/>
    </source>
</evidence>
<dbReference type="Pfam" id="PF03030">
    <property type="entry name" value="H_PPase"/>
    <property type="match status" value="1"/>
</dbReference>
<feature type="transmembrane region" description="Helical" evidence="9">
    <location>
        <begin position="81"/>
        <end position="104"/>
    </location>
</feature>
<feature type="transmembrane region" description="Helical" evidence="9">
    <location>
        <begin position="277"/>
        <end position="300"/>
    </location>
</feature>
<evidence type="ECO:0000256" key="6">
    <source>
        <dbReference type="ARBA" id="ARBA00022989"/>
    </source>
</evidence>
<dbReference type="PANTHER" id="PTHR31998">
    <property type="entry name" value="K(+)-INSENSITIVE PYROPHOSPHATE-ENERGIZED PROTON PUMP"/>
    <property type="match status" value="1"/>
</dbReference>
<dbReference type="EMBL" id="FOKI01000007">
    <property type="protein sequence ID" value="SFA96886.1"/>
    <property type="molecule type" value="Genomic_DNA"/>
</dbReference>
<evidence type="ECO:0000256" key="7">
    <source>
        <dbReference type="ARBA" id="ARBA00023065"/>
    </source>
</evidence>
<feature type="transmembrane region" description="Helical" evidence="9">
    <location>
        <begin position="556"/>
        <end position="586"/>
    </location>
</feature>
<keyword evidence="7" id="KW-0406">Ion transport</keyword>
<dbReference type="Proteomes" id="UP000198619">
    <property type="component" value="Unassembled WGS sequence"/>
</dbReference>
<feature type="transmembrane region" description="Helical" evidence="9">
    <location>
        <begin position="448"/>
        <end position="468"/>
    </location>
</feature>
<keyword evidence="3 9" id="KW-0812">Transmembrane</keyword>
<feature type="transmembrane region" description="Helical" evidence="9">
    <location>
        <begin position="306"/>
        <end position="327"/>
    </location>
</feature>
<evidence type="ECO:0000256" key="4">
    <source>
        <dbReference type="ARBA" id="ARBA00022842"/>
    </source>
</evidence>
<dbReference type="GO" id="GO:0004427">
    <property type="term" value="F:inorganic diphosphate phosphatase activity"/>
    <property type="evidence" value="ECO:0007669"/>
    <property type="project" value="InterPro"/>
</dbReference>
<feature type="transmembrane region" description="Helical" evidence="9">
    <location>
        <begin position="243"/>
        <end position="265"/>
    </location>
</feature>
<dbReference type="AlphaFoldDB" id="A0A1I0X8X8"/>
<comment type="subcellular location">
    <subcellularLocation>
        <location evidence="1">Endomembrane system</location>
        <topology evidence="1">Multi-pass membrane protein</topology>
    </subcellularLocation>
</comment>
<feature type="transmembrane region" description="Helical" evidence="9">
    <location>
        <begin position="6"/>
        <end position="23"/>
    </location>
</feature>
<feature type="transmembrane region" description="Helical" evidence="9">
    <location>
        <begin position="389"/>
        <end position="411"/>
    </location>
</feature>
<evidence type="ECO:0000256" key="2">
    <source>
        <dbReference type="ARBA" id="ARBA00022448"/>
    </source>
</evidence>
<evidence type="ECO:0000256" key="1">
    <source>
        <dbReference type="ARBA" id="ARBA00004127"/>
    </source>
</evidence>
<keyword evidence="6 9" id="KW-1133">Transmembrane helix</keyword>